<dbReference type="InterPro" id="IPR006102">
    <property type="entry name" value="Ig-like_GH2"/>
</dbReference>
<feature type="domain" description="Glycosyl hydrolases family 2 sugar binding" evidence="10">
    <location>
        <begin position="36"/>
        <end position="218"/>
    </location>
</feature>
<comment type="catalytic activity">
    <reaction evidence="7">
        <text>a beta-D-glucuronoside + H2O = D-glucuronate + an alcohol</text>
        <dbReference type="Rhea" id="RHEA:17633"/>
        <dbReference type="ChEBI" id="CHEBI:15377"/>
        <dbReference type="ChEBI" id="CHEBI:30879"/>
        <dbReference type="ChEBI" id="CHEBI:58720"/>
        <dbReference type="ChEBI" id="CHEBI:83411"/>
        <dbReference type="EC" id="3.2.1.31"/>
    </reaction>
</comment>
<evidence type="ECO:0000256" key="1">
    <source>
        <dbReference type="ARBA" id="ARBA00003025"/>
    </source>
</evidence>
<dbReference type="InterPro" id="IPR013783">
    <property type="entry name" value="Ig-like_fold"/>
</dbReference>
<dbReference type="InterPro" id="IPR008979">
    <property type="entry name" value="Galactose-bd-like_sf"/>
</dbReference>
<dbReference type="Pfam" id="PF02837">
    <property type="entry name" value="Glyco_hydro_2_N"/>
    <property type="match status" value="1"/>
</dbReference>
<dbReference type="PROSITE" id="PS00608">
    <property type="entry name" value="GLYCOSYL_HYDROL_F2_2"/>
    <property type="match status" value="1"/>
</dbReference>
<dbReference type="Gene3D" id="2.60.40.10">
    <property type="entry name" value="Immunoglobulins"/>
    <property type="match status" value="1"/>
</dbReference>
<dbReference type="SUPFAM" id="SSF49785">
    <property type="entry name" value="Galactose-binding domain-like"/>
    <property type="match status" value="1"/>
</dbReference>
<evidence type="ECO:0000256" key="7">
    <source>
        <dbReference type="RuleBase" id="RU361154"/>
    </source>
</evidence>
<evidence type="ECO:0000259" key="8">
    <source>
        <dbReference type="Pfam" id="PF00703"/>
    </source>
</evidence>
<dbReference type="GO" id="GO:0019391">
    <property type="term" value="P:glucuronoside catabolic process"/>
    <property type="evidence" value="ECO:0007669"/>
    <property type="project" value="TreeGrafter"/>
</dbReference>
<dbReference type="PANTHER" id="PTHR10066">
    <property type="entry name" value="BETA-GLUCURONIDASE"/>
    <property type="match status" value="1"/>
</dbReference>
<comment type="function">
    <text evidence="1 7">Plays an important role in the degradation of dermatan and keratan sulfates.</text>
</comment>
<keyword evidence="5 7" id="KW-0378">Hydrolase</keyword>
<dbReference type="PROSITE" id="PS00719">
    <property type="entry name" value="GLYCOSYL_HYDROL_F2_1"/>
    <property type="match status" value="1"/>
</dbReference>
<dbReference type="GO" id="GO:0005615">
    <property type="term" value="C:extracellular space"/>
    <property type="evidence" value="ECO:0007669"/>
    <property type="project" value="TreeGrafter"/>
</dbReference>
<organism evidence="11 12">
    <name type="scientific">Leptotrombidium deliense</name>
    <dbReference type="NCBI Taxonomy" id="299467"/>
    <lineage>
        <taxon>Eukaryota</taxon>
        <taxon>Metazoa</taxon>
        <taxon>Ecdysozoa</taxon>
        <taxon>Arthropoda</taxon>
        <taxon>Chelicerata</taxon>
        <taxon>Arachnida</taxon>
        <taxon>Acari</taxon>
        <taxon>Acariformes</taxon>
        <taxon>Trombidiformes</taxon>
        <taxon>Prostigmata</taxon>
        <taxon>Anystina</taxon>
        <taxon>Parasitengona</taxon>
        <taxon>Trombiculoidea</taxon>
        <taxon>Trombiculidae</taxon>
        <taxon>Leptotrombidium</taxon>
    </lineage>
</organism>
<reference evidence="11 12" key="1">
    <citation type="journal article" date="2018" name="Gigascience">
        <title>Genomes of trombidid mites reveal novel predicted allergens and laterally-transferred genes associated with secondary metabolism.</title>
        <authorList>
            <person name="Dong X."/>
            <person name="Chaisiri K."/>
            <person name="Xia D."/>
            <person name="Armstrong S.D."/>
            <person name="Fang Y."/>
            <person name="Donnelly M.J."/>
            <person name="Kadowaki T."/>
            <person name="McGarry J.W."/>
            <person name="Darby A.C."/>
            <person name="Makepeace B.L."/>
        </authorList>
    </citation>
    <scope>NUCLEOTIDE SEQUENCE [LARGE SCALE GENOMIC DNA]</scope>
    <source>
        <strain evidence="11">UoL-UT</strain>
    </source>
</reference>
<dbReference type="InterPro" id="IPR006104">
    <property type="entry name" value="Glyco_hydro_2_N"/>
</dbReference>
<dbReference type="EC" id="3.2.1.31" evidence="3 7"/>
<evidence type="ECO:0000259" key="9">
    <source>
        <dbReference type="Pfam" id="PF02836"/>
    </source>
</evidence>
<dbReference type="InterPro" id="IPR023232">
    <property type="entry name" value="Glyco_hydro_2_AS"/>
</dbReference>
<dbReference type="InterPro" id="IPR006101">
    <property type="entry name" value="Glyco_hydro_2"/>
</dbReference>
<gene>
    <name evidence="11" type="ORF">B4U80_08908</name>
</gene>
<dbReference type="GO" id="GO:0005975">
    <property type="term" value="P:carbohydrate metabolic process"/>
    <property type="evidence" value="ECO:0007669"/>
    <property type="project" value="InterPro"/>
</dbReference>
<dbReference type="EMBL" id="NCKV01002788">
    <property type="protein sequence ID" value="RWS26409.1"/>
    <property type="molecule type" value="Genomic_DNA"/>
</dbReference>
<evidence type="ECO:0000256" key="2">
    <source>
        <dbReference type="ARBA" id="ARBA00007401"/>
    </source>
</evidence>
<dbReference type="OrthoDB" id="408532at2759"/>
<dbReference type="InterPro" id="IPR017853">
    <property type="entry name" value="GH"/>
</dbReference>
<evidence type="ECO:0000256" key="6">
    <source>
        <dbReference type="ARBA" id="ARBA00023295"/>
    </source>
</evidence>
<keyword evidence="12" id="KW-1185">Reference proteome</keyword>
<comment type="similarity">
    <text evidence="2 7">Belongs to the glycosyl hydrolase 2 family.</text>
</comment>
<dbReference type="GO" id="GO:0004566">
    <property type="term" value="F:beta-glucuronidase activity"/>
    <property type="evidence" value="ECO:0007669"/>
    <property type="project" value="UniProtKB-EC"/>
</dbReference>
<dbReference type="SUPFAM" id="SSF49303">
    <property type="entry name" value="beta-Galactosidase/glucuronidase domain"/>
    <property type="match status" value="1"/>
</dbReference>
<dbReference type="Gene3D" id="3.20.20.80">
    <property type="entry name" value="Glycosidases"/>
    <property type="match status" value="1"/>
</dbReference>
<evidence type="ECO:0000313" key="11">
    <source>
        <dbReference type="EMBL" id="RWS26409.1"/>
    </source>
</evidence>
<dbReference type="SUPFAM" id="SSF51445">
    <property type="entry name" value="(Trans)glycosidases"/>
    <property type="match status" value="1"/>
</dbReference>
<dbReference type="FunFam" id="3.20.20.80:FF:000029">
    <property type="entry name" value="Beta-glucuronidase"/>
    <property type="match status" value="1"/>
</dbReference>
<proteinExistence type="inferred from homology"/>
<accession>A0A443SFV7</accession>
<feature type="domain" description="Glycoside hydrolase family 2 catalytic" evidence="9">
    <location>
        <begin position="326"/>
        <end position="625"/>
    </location>
</feature>
<dbReference type="InterPro" id="IPR023230">
    <property type="entry name" value="Glyco_hydro_2_CS"/>
</dbReference>
<comment type="activity regulation">
    <text evidence="7">Inhibited by L-aspartic acid.</text>
</comment>
<dbReference type="NCBIfam" id="NF007538">
    <property type="entry name" value="PRK10150.1"/>
    <property type="match status" value="1"/>
</dbReference>
<evidence type="ECO:0000313" key="12">
    <source>
        <dbReference type="Proteomes" id="UP000288716"/>
    </source>
</evidence>
<dbReference type="GO" id="GO:0030246">
    <property type="term" value="F:carbohydrate binding"/>
    <property type="evidence" value="ECO:0007669"/>
    <property type="project" value="TreeGrafter"/>
</dbReference>
<dbReference type="STRING" id="299467.A0A443SFV7"/>
<dbReference type="Proteomes" id="UP000288716">
    <property type="component" value="Unassembled WGS sequence"/>
</dbReference>
<dbReference type="FunFam" id="2.60.120.260:FF:000027">
    <property type="entry name" value="Beta-glucuronidase"/>
    <property type="match status" value="1"/>
</dbReference>
<feature type="domain" description="Glycoside hydrolase family 2 immunoglobulin-like beta-sandwich" evidence="8">
    <location>
        <begin position="220"/>
        <end position="324"/>
    </location>
</feature>
<evidence type="ECO:0000256" key="3">
    <source>
        <dbReference type="ARBA" id="ARBA00012761"/>
    </source>
</evidence>
<dbReference type="AlphaFoldDB" id="A0A443SFV7"/>
<dbReference type="PRINTS" id="PR00132">
    <property type="entry name" value="GLHYDRLASE2"/>
</dbReference>
<dbReference type="Pfam" id="PF02836">
    <property type="entry name" value="Glyco_hydro_2_C"/>
    <property type="match status" value="1"/>
</dbReference>
<evidence type="ECO:0000259" key="10">
    <source>
        <dbReference type="Pfam" id="PF02837"/>
    </source>
</evidence>
<sequence length="635" mass="73379">MNIYSNLFSVFVIVNILNEIKSVNALYPRESTTREVKSLDGIWNFRESPINDQLSGFRQNWFRAPLETSGNVIRMPVPSSYNDITQERSLRDYLGWVWYDTSFNAYDHWKIGSKRIILRFGSVNYVAVVYVNGINVVNHTGGHLPFEADITNVIHYDKQNLVTVAVNNTLTPDTVPQGSVDYKKDGTEYPPNFYEVHWNFDFFNYAGIHRSVHIYIIPATHITDVNVITGISKDRNNGVLDYSIVFESTTNVSNLNCEIQVLNKFKNETVALNKGCSGSTNIQNAMFWWPIGMNANPGYLYNFKAMVKSNGELLDEYDLKIGIRTVQITDSQFLINDKPFYFMGFGKHEDSHIRGRGLDLPLIVKDFNLLKWIGANAFRTSHYPYSEELMDEADSQGFVVIDECPAVGLHNFNQILLKLHNQTISELITRDKNRPSVVMWSIANEPRSQQPESHKYFSEIIQTVKILDKTRPVTAALNAPFETDKLGELLDVIMINRYYGWYEDTGYPQVIKRKLIKLIENWRKLHKKPIMMSEYGADSIVGLHQDPSFVFTEDYQNELIMNNHEAFDVLRTKNYFVGELIWNFADFMTAQGINRVFGNRKGVFTRERHPKAAAKILRCRYHYLNNSTSRQQFEK</sequence>
<dbReference type="InterPro" id="IPR006103">
    <property type="entry name" value="Glyco_hydro_2_cat"/>
</dbReference>
<keyword evidence="7" id="KW-0458">Lysosome</keyword>
<dbReference type="InterPro" id="IPR036156">
    <property type="entry name" value="Beta-gal/glucu_dom_sf"/>
</dbReference>
<comment type="subunit">
    <text evidence="7">Homotetramer.</text>
</comment>
<name>A0A443SFV7_9ACAR</name>
<dbReference type="PANTHER" id="PTHR10066:SF67">
    <property type="entry name" value="BETA-GLUCURONIDASE"/>
    <property type="match status" value="1"/>
</dbReference>
<protein>
    <recommendedName>
        <fullName evidence="4 7">Beta-glucuronidase</fullName>
        <ecNumber evidence="3 7">3.2.1.31</ecNumber>
    </recommendedName>
</protein>
<evidence type="ECO:0000256" key="4">
    <source>
        <dbReference type="ARBA" id="ARBA00016205"/>
    </source>
</evidence>
<keyword evidence="6 7" id="KW-0326">Glycosidase</keyword>
<comment type="caution">
    <text evidence="11">The sequence shown here is derived from an EMBL/GenBank/DDBJ whole genome shotgun (WGS) entry which is preliminary data.</text>
</comment>
<dbReference type="VEuPathDB" id="VectorBase:LDEU005632"/>
<evidence type="ECO:0000256" key="5">
    <source>
        <dbReference type="ARBA" id="ARBA00022801"/>
    </source>
</evidence>
<dbReference type="Pfam" id="PF00703">
    <property type="entry name" value="Glyco_hydro_2"/>
    <property type="match status" value="1"/>
</dbReference>
<dbReference type="Gene3D" id="2.60.120.260">
    <property type="entry name" value="Galactose-binding domain-like"/>
    <property type="match status" value="1"/>
</dbReference>